<feature type="transmembrane region" description="Helical" evidence="1">
    <location>
        <begin position="421"/>
        <end position="446"/>
    </location>
</feature>
<organism evidence="3 4">
    <name type="scientific">Terrihabitans soli</name>
    <dbReference type="NCBI Taxonomy" id="708113"/>
    <lineage>
        <taxon>Bacteria</taxon>
        <taxon>Pseudomonadati</taxon>
        <taxon>Pseudomonadota</taxon>
        <taxon>Alphaproteobacteria</taxon>
        <taxon>Hyphomicrobiales</taxon>
        <taxon>Terrihabitans</taxon>
    </lineage>
</organism>
<keyword evidence="1" id="KW-0472">Membrane</keyword>
<dbReference type="AlphaFoldDB" id="A0A6S6QK78"/>
<evidence type="ECO:0000313" key="3">
    <source>
        <dbReference type="EMBL" id="BCJ89646.1"/>
    </source>
</evidence>
<dbReference type="InterPro" id="IPR002823">
    <property type="entry name" value="DUF112_TM"/>
</dbReference>
<feature type="transmembrane region" description="Helical" evidence="1">
    <location>
        <begin position="261"/>
        <end position="284"/>
    </location>
</feature>
<evidence type="ECO:0000256" key="1">
    <source>
        <dbReference type="SAM" id="Phobius"/>
    </source>
</evidence>
<feature type="transmembrane region" description="Helical" evidence="1">
    <location>
        <begin position="391"/>
        <end position="409"/>
    </location>
</feature>
<feature type="domain" description="DUF112" evidence="2">
    <location>
        <begin position="21"/>
        <end position="441"/>
    </location>
</feature>
<feature type="transmembrane region" description="Helical" evidence="1">
    <location>
        <begin position="20"/>
        <end position="40"/>
    </location>
</feature>
<evidence type="ECO:0000259" key="2">
    <source>
        <dbReference type="Pfam" id="PF01970"/>
    </source>
</evidence>
<feature type="transmembrane region" description="Helical" evidence="1">
    <location>
        <begin position="145"/>
        <end position="164"/>
    </location>
</feature>
<gene>
    <name evidence="3" type="ORF">IZ6_03810</name>
</gene>
<feature type="transmembrane region" description="Helical" evidence="1">
    <location>
        <begin position="321"/>
        <end position="345"/>
    </location>
</feature>
<accession>A0A6S6QK78</accession>
<feature type="transmembrane region" description="Helical" evidence="1">
    <location>
        <begin position="467"/>
        <end position="489"/>
    </location>
</feature>
<dbReference type="Pfam" id="PF01970">
    <property type="entry name" value="TctA"/>
    <property type="match status" value="1"/>
</dbReference>
<name>A0A6S6QK78_9HYPH</name>
<feature type="transmembrane region" description="Helical" evidence="1">
    <location>
        <begin position="170"/>
        <end position="189"/>
    </location>
</feature>
<feature type="transmembrane region" description="Helical" evidence="1">
    <location>
        <begin position="52"/>
        <end position="72"/>
    </location>
</feature>
<dbReference type="PANTHER" id="PTHR35342">
    <property type="entry name" value="TRICARBOXYLIC TRANSPORT PROTEIN"/>
    <property type="match status" value="1"/>
</dbReference>
<dbReference type="KEGG" id="tso:IZ6_03810"/>
<protein>
    <recommendedName>
        <fullName evidence="2">DUF112 domain-containing protein</fullName>
    </recommendedName>
</protein>
<feature type="transmembrane region" description="Helical" evidence="1">
    <location>
        <begin position="201"/>
        <end position="218"/>
    </location>
</feature>
<feature type="transmembrane region" description="Helical" evidence="1">
    <location>
        <begin position="109"/>
        <end position="133"/>
    </location>
</feature>
<proteinExistence type="predicted"/>
<keyword evidence="1" id="KW-1133">Transmembrane helix</keyword>
<dbReference type="RefSeq" id="WP_222876343.1">
    <property type="nucleotide sequence ID" value="NZ_AP023361.1"/>
</dbReference>
<keyword evidence="4" id="KW-1185">Reference proteome</keyword>
<reference evidence="3 4" key="1">
    <citation type="submission" date="2020-08" db="EMBL/GenBank/DDBJ databases">
        <title>Genome sequence of Rhizobiales bacterium strain IZ6.</title>
        <authorList>
            <person name="Nakai R."/>
            <person name="Naganuma T."/>
        </authorList>
    </citation>
    <scope>NUCLEOTIDE SEQUENCE [LARGE SCALE GENOMIC DNA]</scope>
    <source>
        <strain evidence="3 4">IZ6</strain>
    </source>
</reference>
<sequence length="503" mass="52408">MLDGVYGLIHGFSVALQPSVLLWCVVGCFLGTIIGILPGLGPAATIAILLPLTFNMDPTGGIIMLAGIYYGAKYGGSTTSILLNMPGEASSVASCIDGYQMARKGRAGAALGIAAIASFVAGTFGIVILTLLAPPLAEFALRFSSPEFFALMVVGLSLVVLLAGDSKLKSLLSLIVGLWLTSIGTDLFTGQSRFTFGYSELVGGVEFMVIAVGVYAIAEVMSSVAAGEKTQLLPVPRGLRNYLPSREELKACRFAFVNGSIVGFFIGMLPGAASSVSSFVAYGIEKAVSKRKELFGKGAPEGLAAPEGANNADSSGAMLPLLTFGIPAGGSTAIMLSALILWGFRPGPLLIVESPDLFWGLVASMYIGNVVLLIMNLPLVPLFAQILRIPLGLLFPMILGVSIVGAYAVSGNLFDVTSLAFFGVLGYVMVLLGFPTAPLILGFVLGDSMERALRQSLSMSGGDPMILIDRPIAATFLVIALLILLSPLVGRLRRARSDVVTAP</sequence>
<feature type="transmembrane region" description="Helical" evidence="1">
    <location>
        <begin position="357"/>
        <end position="379"/>
    </location>
</feature>
<dbReference type="PANTHER" id="PTHR35342:SF5">
    <property type="entry name" value="TRICARBOXYLIC TRANSPORT PROTEIN"/>
    <property type="match status" value="1"/>
</dbReference>
<dbReference type="Proteomes" id="UP000515317">
    <property type="component" value="Chromosome"/>
</dbReference>
<dbReference type="EMBL" id="AP023361">
    <property type="protein sequence ID" value="BCJ89646.1"/>
    <property type="molecule type" value="Genomic_DNA"/>
</dbReference>
<evidence type="ECO:0000313" key="4">
    <source>
        <dbReference type="Proteomes" id="UP000515317"/>
    </source>
</evidence>
<keyword evidence="1" id="KW-0812">Transmembrane</keyword>